<evidence type="ECO:0000259" key="2">
    <source>
        <dbReference type="Pfam" id="PF02350"/>
    </source>
</evidence>
<name>A0ABX0VAH5_9HYPH</name>
<comment type="caution">
    <text evidence="3">The sequence shown here is derived from an EMBL/GenBank/DDBJ whole genome shotgun (WGS) entry which is preliminary data.</text>
</comment>
<dbReference type="NCBIfam" id="TIGR00236">
    <property type="entry name" value="wecB"/>
    <property type="match status" value="1"/>
</dbReference>
<dbReference type="InterPro" id="IPR029767">
    <property type="entry name" value="WecB-like"/>
</dbReference>
<protein>
    <submittedName>
        <fullName evidence="3">UDP-N-acetylglucosamine 2-epimerase (Non-hydrolyzing)</fullName>
        <ecNumber evidence="3">5.1.3.14</ecNumber>
    </submittedName>
</protein>
<keyword evidence="1 3" id="KW-0413">Isomerase</keyword>
<evidence type="ECO:0000313" key="4">
    <source>
        <dbReference type="Proteomes" id="UP000707352"/>
    </source>
</evidence>
<comment type="similarity">
    <text evidence="1">Belongs to the UDP-N-acetylglucosamine 2-epimerase family.</text>
</comment>
<dbReference type="EC" id="5.1.3.14" evidence="3"/>
<proteinExistence type="inferred from homology"/>
<organism evidence="3 4">
    <name type="scientific">Microvirga terricola</name>
    <dbReference type="NCBI Taxonomy" id="2719797"/>
    <lineage>
        <taxon>Bacteria</taxon>
        <taxon>Pseudomonadati</taxon>
        <taxon>Pseudomonadota</taxon>
        <taxon>Alphaproteobacteria</taxon>
        <taxon>Hyphomicrobiales</taxon>
        <taxon>Methylobacteriaceae</taxon>
        <taxon>Microvirga</taxon>
    </lineage>
</organism>
<dbReference type="EMBL" id="JAATJS010000003">
    <property type="protein sequence ID" value="NIX76829.1"/>
    <property type="molecule type" value="Genomic_DNA"/>
</dbReference>
<dbReference type="GO" id="GO:0008761">
    <property type="term" value="F:UDP-N-acetylglucosamine 2-epimerase activity"/>
    <property type="evidence" value="ECO:0007669"/>
    <property type="project" value="UniProtKB-EC"/>
</dbReference>
<reference evidence="3 4" key="1">
    <citation type="submission" date="2020-03" db="EMBL/GenBank/DDBJ databases">
        <title>The genome sequence of Microvirga sp. c23x22.</title>
        <authorList>
            <person name="Zhang X."/>
        </authorList>
    </citation>
    <scope>NUCLEOTIDE SEQUENCE [LARGE SCALE GENOMIC DNA]</scope>
    <source>
        <strain evidence="4">c23x22</strain>
    </source>
</reference>
<dbReference type="Gene3D" id="3.40.50.2000">
    <property type="entry name" value="Glycogen Phosphorylase B"/>
    <property type="match status" value="2"/>
</dbReference>
<dbReference type="Proteomes" id="UP000707352">
    <property type="component" value="Unassembled WGS sequence"/>
</dbReference>
<evidence type="ECO:0000256" key="1">
    <source>
        <dbReference type="RuleBase" id="RU003513"/>
    </source>
</evidence>
<sequence>MSLTVLTVVGARPQFIKAAPVSHAFAAHGGIREILVHTGQHFDAAMSDVFFEELDIPPPAHNLEVNSLGHGAMTGRMLEKLEEVMIAEKPDWVLIYGDTNSTVAGALAAAKLHIPVAHVEAGLRSFNRRMPEEINRVMADHVSTLLFCPTQTAVANLKTEGITKGVHHVGDVMYDVTLAAVERGKGRSKILERNGLAPKTYAVATIHRAENTDDPQRFARVIQWLSDRGREMPVIMPVHPRTRKLMEKSGVNPTGVRLIDPLGYLDMAWLTHNASGVFTDSGGLQKEAYFHGVPCVTLRDETEWVETVEAGWNRLWTTAEYKPRRDITDYGSGDSSSKIASLIASSKT</sequence>
<dbReference type="SUPFAM" id="SSF53756">
    <property type="entry name" value="UDP-Glycosyltransferase/glycogen phosphorylase"/>
    <property type="match status" value="1"/>
</dbReference>
<accession>A0ABX0VAH5</accession>
<gene>
    <name evidence="3" type="primary">wecB</name>
    <name evidence="3" type="ORF">HB375_09405</name>
</gene>
<feature type="domain" description="UDP-N-acetylglucosamine 2-epimerase" evidence="2">
    <location>
        <begin position="24"/>
        <end position="319"/>
    </location>
</feature>
<dbReference type="InterPro" id="IPR003331">
    <property type="entry name" value="UDP_GlcNAc_Epimerase_2_dom"/>
</dbReference>
<dbReference type="RefSeq" id="WP_167672741.1">
    <property type="nucleotide sequence ID" value="NZ_JAATJS010000003.1"/>
</dbReference>
<keyword evidence="4" id="KW-1185">Reference proteome</keyword>
<dbReference type="PANTHER" id="PTHR43174:SF1">
    <property type="entry name" value="UDP-N-ACETYLGLUCOSAMINE 2-EPIMERASE"/>
    <property type="match status" value="1"/>
</dbReference>
<dbReference type="CDD" id="cd03786">
    <property type="entry name" value="GTB_UDP-GlcNAc_2-Epimerase"/>
    <property type="match status" value="1"/>
</dbReference>
<dbReference type="Pfam" id="PF02350">
    <property type="entry name" value="Epimerase_2"/>
    <property type="match status" value="1"/>
</dbReference>
<evidence type="ECO:0000313" key="3">
    <source>
        <dbReference type="EMBL" id="NIX76829.1"/>
    </source>
</evidence>
<dbReference type="PANTHER" id="PTHR43174">
    <property type="entry name" value="UDP-N-ACETYLGLUCOSAMINE 2-EPIMERASE"/>
    <property type="match status" value="1"/>
</dbReference>